<accession>A0A1B6MU96</accession>
<organism evidence="1">
    <name type="scientific">Graphocephala atropunctata</name>
    <dbReference type="NCBI Taxonomy" id="36148"/>
    <lineage>
        <taxon>Eukaryota</taxon>
        <taxon>Metazoa</taxon>
        <taxon>Ecdysozoa</taxon>
        <taxon>Arthropoda</taxon>
        <taxon>Hexapoda</taxon>
        <taxon>Insecta</taxon>
        <taxon>Pterygota</taxon>
        <taxon>Neoptera</taxon>
        <taxon>Paraneoptera</taxon>
        <taxon>Hemiptera</taxon>
        <taxon>Auchenorrhyncha</taxon>
        <taxon>Membracoidea</taxon>
        <taxon>Cicadellidae</taxon>
        <taxon>Cicadellinae</taxon>
        <taxon>Cicadellini</taxon>
        <taxon>Graphocephala</taxon>
    </lineage>
</organism>
<dbReference type="EMBL" id="GEBQ01000482">
    <property type="protein sequence ID" value="JAT39495.1"/>
    <property type="molecule type" value="Transcribed_RNA"/>
</dbReference>
<reference evidence="1" key="1">
    <citation type="submission" date="2015-11" db="EMBL/GenBank/DDBJ databases">
        <title>De novo transcriptome assembly of four potential Pierce s Disease insect vectors from Arizona vineyards.</title>
        <authorList>
            <person name="Tassone E.E."/>
        </authorList>
    </citation>
    <scope>NUCLEOTIDE SEQUENCE</scope>
</reference>
<proteinExistence type="predicted"/>
<protein>
    <submittedName>
        <fullName evidence="1">Uncharacterized protein</fullName>
    </submittedName>
</protein>
<sequence>VSQFFSHTMQYTVTSCNIFLPTILLFGHLGNGYEFSPFTNMSVSNVLNEVRELDNSLLDLFTTLPKGKGSRMLQLMKLYNQAMKEMVYYAYENKTKIKIEANNLIEQVGPEFLEHPFDKEKIRENFEWDSKEYDDMYDLRLKTVKVWNDFQDNF</sequence>
<evidence type="ECO:0000313" key="1">
    <source>
        <dbReference type="EMBL" id="JAT39495.1"/>
    </source>
</evidence>
<feature type="non-terminal residue" evidence="1">
    <location>
        <position position="1"/>
    </location>
</feature>
<dbReference type="AlphaFoldDB" id="A0A1B6MU96"/>
<gene>
    <name evidence="1" type="ORF">g.50662</name>
</gene>
<name>A0A1B6MU96_9HEMI</name>